<proteinExistence type="inferred from homology"/>
<evidence type="ECO:0000256" key="4">
    <source>
        <dbReference type="ARBA" id="ARBA00022989"/>
    </source>
</evidence>
<dbReference type="AlphaFoldDB" id="A0AAV1EG82"/>
<feature type="transmembrane region" description="Helical" evidence="8">
    <location>
        <begin position="200"/>
        <end position="222"/>
    </location>
</feature>
<sequence>MKTSLEDQPPAHVAIETQESYETKNDREMEANNITNSNEDEMMKQPLFNRMIFRMALAEAIGSFIIVFSVSAILASLELMGTKGGLMEYAATAGLSVVIVVFAFGEISGAHVNPAVTMAFAVVGSFPWFSVLVYIIAQFGGCVLGSFAGRIIYGINLELLMTKPPQEGWAAAFFVEFMATSILVFLAATFSSNTQPVGKLAGFVMGTAIGLGVILTGPISGGSMNPARSFGPAVLTLDFDRLWIYLVAPTLGAIFGGVLYRALRLQGWACHPSSEE</sequence>
<evidence type="ECO:0000256" key="2">
    <source>
        <dbReference type="ARBA" id="ARBA00022448"/>
    </source>
</evidence>
<dbReference type="Pfam" id="PF00230">
    <property type="entry name" value="MIP"/>
    <property type="match status" value="1"/>
</dbReference>
<evidence type="ECO:0000313" key="10">
    <source>
        <dbReference type="Proteomes" id="UP001161247"/>
    </source>
</evidence>
<gene>
    <name evidence="9" type="ORF">OLC1_LOCUS24414</name>
</gene>
<evidence type="ECO:0000256" key="7">
    <source>
        <dbReference type="SAM" id="MobiDB-lite"/>
    </source>
</evidence>
<evidence type="ECO:0000313" key="9">
    <source>
        <dbReference type="EMBL" id="CAI9118583.1"/>
    </source>
</evidence>
<dbReference type="SUPFAM" id="SSF81338">
    <property type="entry name" value="Aquaporin-like"/>
    <property type="match status" value="1"/>
</dbReference>
<feature type="transmembrane region" description="Helical" evidence="8">
    <location>
        <begin position="52"/>
        <end position="77"/>
    </location>
</feature>
<dbReference type="Proteomes" id="UP001161247">
    <property type="component" value="Chromosome 9"/>
</dbReference>
<organism evidence="9 10">
    <name type="scientific">Oldenlandia corymbosa var. corymbosa</name>
    <dbReference type="NCBI Taxonomy" id="529605"/>
    <lineage>
        <taxon>Eukaryota</taxon>
        <taxon>Viridiplantae</taxon>
        <taxon>Streptophyta</taxon>
        <taxon>Embryophyta</taxon>
        <taxon>Tracheophyta</taxon>
        <taxon>Spermatophyta</taxon>
        <taxon>Magnoliopsida</taxon>
        <taxon>eudicotyledons</taxon>
        <taxon>Gunneridae</taxon>
        <taxon>Pentapetalae</taxon>
        <taxon>asterids</taxon>
        <taxon>lamiids</taxon>
        <taxon>Gentianales</taxon>
        <taxon>Rubiaceae</taxon>
        <taxon>Rubioideae</taxon>
        <taxon>Spermacoceae</taxon>
        <taxon>Hedyotis-Oldenlandia complex</taxon>
        <taxon>Oldenlandia</taxon>
    </lineage>
</organism>
<evidence type="ECO:0000256" key="3">
    <source>
        <dbReference type="ARBA" id="ARBA00022692"/>
    </source>
</evidence>
<comment type="subcellular location">
    <subcellularLocation>
        <location evidence="1">Membrane</location>
        <topology evidence="1">Multi-pass membrane protein</topology>
    </subcellularLocation>
</comment>
<dbReference type="EMBL" id="OX459126">
    <property type="protein sequence ID" value="CAI9118583.1"/>
    <property type="molecule type" value="Genomic_DNA"/>
</dbReference>
<evidence type="ECO:0000256" key="8">
    <source>
        <dbReference type="SAM" id="Phobius"/>
    </source>
</evidence>
<feature type="transmembrane region" description="Helical" evidence="8">
    <location>
        <begin position="89"/>
        <end position="107"/>
    </location>
</feature>
<dbReference type="InterPro" id="IPR023271">
    <property type="entry name" value="Aquaporin-like"/>
</dbReference>
<feature type="transmembrane region" description="Helical" evidence="8">
    <location>
        <begin position="168"/>
        <end position="188"/>
    </location>
</feature>
<comment type="similarity">
    <text evidence="6">Belongs to the MIP/aquaporin (TC 1.A.8) family.</text>
</comment>
<dbReference type="GO" id="GO:0015267">
    <property type="term" value="F:channel activity"/>
    <property type="evidence" value="ECO:0007669"/>
    <property type="project" value="InterPro"/>
</dbReference>
<dbReference type="PRINTS" id="PR00783">
    <property type="entry name" value="MINTRINSICP"/>
</dbReference>
<dbReference type="InterPro" id="IPR000425">
    <property type="entry name" value="MIP"/>
</dbReference>
<evidence type="ECO:0000256" key="1">
    <source>
        <dbReference type="ARBA" id="ARBA00004141"/>
    </source>
</evidence>
<keyword evidence="10" id="KW-1185">Reference proteome</keyword>
<reference evidence="9" key="1">
    <citation type="submission" date="2023-03" db="EMBL/GenBank/DDBJ databases">
        <authorList>
            <person name="Julca I."/>
        </authorList>
    </citation>
    <scope>NUCLEOTIDE SEQUENCE</scope>
</reference>
<dbReference type="Gene3D" id="1.20.1080.10">
    <property type="entry name" value="Glycerol uptake facilitator protein"/>
    <property type="match status" value="1"/>
</dbReference>
<dbReference type="InterPro" id="IPR034294">
    <property type="entry name" value="Aquaporin_transptr"/>
</dbReference>
<keyword evidence="4 8" id="KW-1133">Transmembrane helix</keyword>
<dbReference type="PANTHER" id="PTHR45724:SF26">
    <property type="entry name" value="AQUAPORIN NIP7-1-RELATED"/>
    <property type="match status" value="1"/>
</dbReference>
<feature type="region of interest" description="Disordered" evidence="7">
    <location>
        <begin position="1"/>
        <end position="25"/>
    </location>
</feature>
<dbReference type="PANTHER" id="PTHR45724">
    <property type="entry name" value="AQUAPORIN NIP2-1"/>
    <property type="match status" value="1"/>
</dbReference>
<dbReference type="GO" id="GO:0016020">
    <property type="term" value="C:membrane"/>
    <property type="evidence" value="ECO:0007669"/>
    <property type="project" value="UniProtKB-SubCell"/>
</dbReference>
<feature type="transmembrane region" description="Helical" evidence="8">
    <location>
        <begin position="119"/>
        <end position="148"/>
    </location>
</feature>
<dbReference type="InterPro" id="IPR022357">
    <property type="entry name" value="MIP_CS"/>
</dbReference>
<accession>A0AAV1EG82</accession>
<name>A0AAV1EG82_OLDCO</name>
<dbReference type="PROSITE" id="PS00221">
    <property type="entry name" value="MIP"/>
    <property type="match status" value="1"/>
</dbReference>
<keyword evidence="5 8" id="KW-0472">Membrane</keyword>
<keyword evidence="2 6" id="KW-0813">Transport</keyword>
<evidence type="ECO:0000256" key="6">
    <source>
        <dbReference type="RuleBase" id="RU000477"/>
    </source>
</evidence>
<evidence type="ECO:0000256" key="5">
    <source>
        <dbReference type="ARBA" id="ARBA00023136"/>
    </source>
</evidence>
<feature type="transmembrane region" description="Helical" evidence="8">
    <location>
        <begin position="242"/>
        <end position="263"/>
    </location>
</feature>
<protein>
    <submittedName>
        <fullName evidence="9">OLC1v1020174C1</fullName>
    </submittedName>
</protein>
<keyword evidence="3 6" id="KW-0812">Transmembrane</keyword>